<evidence type="ECO:0000313" key="1">
    <source>
        <dbReference type="EMBL" id="MDR6781724.1"/>
    </source>
</evidence>
<gene>
    <name evidence="1" type="ORF">J2X78_000276</name>
</gene>
<protein>
    <submittedName>
        <fullName evidence="1">Ferric-dicitrate binding protein FerR (Iron transport regulator)</fullName>
    </submittedName>
</protein>
<accession>A0ACC6KRD3</accession>
<evidence type="ECO:0000313" key="2">
    <source>
        <dbReference type="Proteomes" id="UP001246858"/>
    </source>
</evidence>
<comment type="caution">
    <text evidence="1">The sequence shown here is derived from an EMBL/GenBank/DDBJ whole genome shotgun (WGS) entry which is preliminary data.</text>
</comment>
<keyword evidence="2" id="KW-1185">Reference proteome</keyword>
<dbReference type="EMBL" id="JAVDTF010000001">
    <property type="protein sequence ID" value="MDR6781724.1"/>
    <property type="molecule type" value="Genomic_DNA"/>
</dbReference>
<name>A0ACC6KRD3_9SPHI</name>
<organism evidence="1 2">
    <name type="scientific">Pedobacter africanus</name>
    <dbReference type="NCBI Taxonomy" id="151894"/>
    <lineage>
        <taxon>Bacteria</taxon>
        <taxon>Pseudomonadati</taxon>
        <taxon>Bacteroidota</taxon>
        <taxon>Sphingobacteriia</taxon>
        <taxon>Sphingobacteriales</taxon>
        <taxon>Sphingobacteriaceae</taxon>
        <taxon>Pedobacter</taxon>
    </lineage>
</organism>
<proteinExistence type="predicted"/>
<dbReference type="Proteomes" id="UP001246858">
    <property type="component" value="Unassembled WGS sequence"/>
</dbReference>
<sequence length="387" mass="43004">MKHTHSEQEELIDKFNKGLCTPEEIAIVENWYNKQSLISKDELPEPDLHDANDAIWKGISGKLTAAGYQAPSAVPIFSIKRMLIAASLFVVLGAGSFYFGSPYLNNHNDSQAATQPHIKPGTNKAYLTLADGKRIALTDSTTGTLALQGSVKITKTADGQIAYQVVDEGKEQPGKYNTLEAPKGGQYQITLIDGTKVWLNAASALKYPTKFNGTERKVALTGEAYFEVAKDKKKPFRIISDNQTIEVLGTHFNVNAYSDESAIKTTLLEGSVKVFRTAEGSNYKILIPGQQSVLSSSALNVKEVDTEETVAWKEGFFIFENDNIKILMRKLERWYDVEVDYTGIADNKTKITGTLSRNTQLAEVLKLLEETDKFKFKTEGRRITIMR</sequence>
<reference evidence="1" key="1">
    <citation type="submission" date="2023-07" db="EMBL/GenBank/DDBJ databases">
        <title>Sorghum-associated microbial communities from plants grown in Nebraska, USA.</title>
        <authorList>
            <person name="Schachtman D."/>
        </authorList>
    </citation>
    <scope>NUCLEOTIDE SEQUENCE</scope>
    <source>
        <strain evidence="1">2697</strain>
    </source>
</reference>